<accession>A0A0Q9XDY4</accession>
<dbReference type="Pfam" id="PF06477">
    <property type="entry name" value="DUF1091"/>
    <property type="match status" value="2"/>
</dbReference>
<dbReference type="PANTHER" id="PTHR20898">
    <property type="entry name" value="DAEDALUS ON 3-RELATED-RELATED"/>
    <property type="match status" value="1"/>
</dbReference>
<keyword evidence="2" id="KW-1185">Reference proteome</keyword>
<dbReference type="InParanoid" id="A0A0Q9XDY4"/>
<sequence>MRGRLEYTEHNSCSCDPKIIFKMKKIECLTNPKFVSTSLCVLKAINWNKAIAQMDCEIIQPVRNMTVRVRVYKQDYNNQYQPFLIDVILNMCNVLSKRNFSPYGVIIRKLCERFTNFNHSCPFIGHIMARNLYIDESLLPTFPLGIYQFSVFIMENHVNGFDYIGEIKIFVHAMEMVKLNRRKTTKNINCADPKIVYKFKNVECSANPKHVENLTCSIKAVDWNKAIVQFDGDIVVPLYNCSVQFEVFKRGYTNTYHPFLINTTFNVCDILAKRSFFSYGRIWVNLVKDYTNAYHTCPFEVNRLR</sequence>
<dbReference type="eggNOG" id="ENOG502TM4J">
    <property type="taxonomic scope" value="Eukaryota"/>
</dbReference>
<reference evidence="1 2" key="1">
    <citation type="journal article" date="2007" name="Nature">
        <title>Evolution of genes and genomes on the Drosophila phylogeny.</title>
        <authorList>
            <consortium name="Drosophila 12 Genomes Consortium"/>
            <person name="Clark A.G."/>
            <person name="Eisen M.B."/>
            <person name="Smith D.R."/>
            <person name="Bergman C.M."/>
            <person name="Oliver B."/>
            <person name="Markow T.A."/>
            <person name="Kaufman T.C."/>
            <person name="Kellis M."/>
            <person name="Gelbart W."/>
            <person name="Iyer V.N."/>
            <person name="Pollard D.A."/>
            <person name="Sackton T.B."/>
            <person name="Larracuente A.M."/>
            <person name="Singh N.D."/>
            <person name="Abad J.P."/>
            <person name="Abt D.N."/>
            <person name="Adryan B."/>
            <person name="Aguade M."/>
            <person name="Akashi H."/>
            <person name="Anderson W.W."/>
            <person name="Aquadro C.F."/>
            <person name="Ardell D.H."/>
            <person name="Arguello R."/>
            <person name="Artieri C.G."/>
            <person name="Barbash D.A."/>
            <person name="Barker D."/>
            <person name="Barsanti P."/>
            <person name="Batterham P."/>
            <person name="Batzoglou S."/>
            <person name="Begun D."/>
            <person name="Bhutkar A."/>
            <person name="Blanco E."/>
            <person name="Bosak S.A."/>
            <person name="Bradley R.K."/>
            <person name="Brand A.D."/>
            <person name="Brent M.R."/>
            <person name="Brooks A.N."/>
            <person name="Brown R.H."/>
            <person name="Butlin R.K."/>
            <person name="Caggese C."/>
            <person name="Calvi B.R."/>
            <person name="Bernardo de Carvalho A."/>
            <person name="Caspi A."/>
            <person name="Castrezana S."/>
            <person name="Celniker S.E."/>
            <person name="Chang J.L."/>
            <person name="Chapple C."/>
            <person name="Chatterji S."/>
            <person name="Chinwalla A."/>
            <person name="Civetta A."/>
            <person name="Clifton S.W."/>
            <person name="Comeron J.M."/>
            <person name="Costello J.C."/>
            <person name="Coyne J.A."/>
            <person name="Daub J."/>
            <person name="David R.G."/>
            <person name="Delcher A.L."/>
            <person name="Delehaunty K."/>
            <person name="Do C.B."/>
            <person name="Ebling H."/>
            <person name="Edwards K."/>
            <person name="Eickbush T."/>
            <person name="Evans J.D."/>
            <person name="Filipski A."/>
            <person name="Findeiss S."/>
            <person name="Freyhult E."/>
            <person name="Fulton L."/>
            <person name="Fulton R."/>
            <person name="Garcia A.C."/>
            <person name="Gardiner A."/>
            <person name="Garfield D.A."/>
            <person name="Garvin B.E."/>
            <person name="Gibson G."/>
            <person name="Gilbert D."/>
            <person name="Gnerre S."/>
            <person name="Godfrey J."/>
            <person name="Good R."/>
            <person name="Gotea V."/>
            <person name="Gravely B."/>
            <person name="Greenberg A.J."/>
            <person name="Griffiths-Jones S."/>
            <person name="Gross S."/>
            <person name="Guigo R."/>
            <person name="Gustafson E.A."/>
            <person name="Haerty W."/>
            <person name="Hahn M.W."/>
            <person name="Halligan D.L."/>
            <person name="Halpern A.L."/>
            <person name="Halter G.M."/>
            <person name="Han M.V."/>
            <person name="Heger A."/>
            <person name="Hillier L."/>
            <person name="Hinrichs A.S."/>
            <person name="Holmes I."/>
            <person name="Hoskins R.A."/>
            <person name="Hubisz M.J."/>
            <person name="Hultmark D."/>
            <person name="Huntley M.A."/>
            <person name="Jaffe D.B."/>
            <person name="Jagadeeshan S."/>
            <person name="Jeck W.R."/>
            <person name="Johnson J."/>
            <person name="Jones C.D."/>
            <person name="Jordan W.C."/>
            <person name="Karpen G.H."/>
            <person name="Kataoka E."/>
            <person name="Keightley P.D."/>
            <person name="Kheradpour P."/>
            <person name="Kirkness E.F."/>
            <person name="Koerich L.B."/>
            <person name="Kristiansen K."/>
            <person name="Kudrna D."/>
            <person name="Kulathinal R.J."/>
            <person name="Kumar S."/>
            <person name="Kwok R."/>
            <person name="Lander E."/>
            <person name="Langley C.H."/>
            <person name="Lapoint R."/>
            <person name="Lazzaro B.P."/>
            <person name="Lee S.J."/>
            <person name="Levesque L."/>
            <person name="Li R."/>
            <person name="Lin C.F."/>
            <person name="Lin M.F."/>
            <person name="Lindblad-Toh K."/>
            <person name="Llopart A."/>
            <person name="Long M."/>
            <person name="Low L."/>
            <person name="Lozovsky E."/>
            <person name="Lu J."/>
            <person name="Luo M."/>
            <person name="Machado C.A."/>
            <person name="Makalowski W."/>
            <person name="Marzo M."/>
            <person name="Matsuda M."/>
            <person name="Matzkin L."/>
            <person name="McAllister B."/>
            <person name="McBride C.S."/>
            <person name="McKernan B."/>
            <person name="McKernan K."/>
            <person name="Mendez-Lago M."/>
            <person name="Minx P."/>
            <person name="Mollenhauer M.U."/>
            <person name="Montooth K."/>
            <person name="Mount S.M."/>
            <person name="Mu X."/>
            <person name="Myers E."/>
            <person name="Negre B."/>
            <person name="Newfeld S."/>
            <person name="Nielsen R."/>
            <person name="Noor M.A."/>
            <person name="O'Grady P."/>
            <person name="Pachter L."/>
            <person name="Papaceit M."/>
            <person name="Parisi M.J."/>
            <person name="Parisi M."/>
            <person name="Parts L."/>
            <person name="Pedersen J.S."/>
            <person name="Pesole G."/>
            <person name="Phillippy A.M."/>
            <person name="Ponting C.P."/>
            <person name="Pop M."/>
            <person name="Porcelli D."/>
            <person name="Powell J.R."/>
            <person name="Prohaska S."/>
            <person name="Pruitt K."/>
            <person name="Puig M."/>
            <person name="Quesneville H."/>
            <person name="Ram K.R."/>
            <person name="Rand D."/>
            <person name="Rasmussen M.D."/>
            <person name="Reed L.K."/>
            <person name="Reenan R."/>
            <person name="Reily A."/>
            <person name="Remington K.A."/>
            <person name="Rieger T.T."/>
            <person name="Ritchie M.G."/>
            <person name="Robin C."/>
            <person name="Rogers Y.H."/>
            <person name="Rohde C."/>
            <person name="Rozas J."/>
            <person name="Rubenfield M.J."/>
            <person name="Ruiz A."/>
            <person name="Russo S."/>
            <person name="Salzberg S.L."/>
            <person name="Sanchez-Gracia A."/>
            <person name="Saranga D.J."/>
            <person name="Sato H."/>
            <person name="Schaeffer S.W."/>
            <person name="Schatz M.C."/>
            <person name="Schlenke T."/>
            <person name="Schwartz R."/>
            <person name="Segarra C."/>
            <person name="Singh R.S."/>
            <person name="Sirot L."/>
            <person name="Sirota M."/>
            <person name="Sisneros N.B."/>
            <person name="Smith C.D."/>
            <person name="Smith T.F."/>
            <person name="Spieth J."/>
            <person name="Stage D.E."/>
            <person name="Stark A."/>
            <person name="Stephan W."/>
            <person name="Strausberg R.L."/>
            <person name="Strempel S."/>
            <person name="Sturgill D."/>
            <person name="Sutton G."/>
            <person name="Sutton G.G."/>
            <person name="Tao W."/>
            <person name="Teichmann S."/>
            <person name="Tobari Y.N."/>
            <person name="Tomimura Y."/>
            <person name="Tsolas J.M."/>
            <person name="Valente V.L."/>
            <person name="Venter E."/>
            <person name="Venter J.C."/>
            <person name="Vicario S."/>
            <person name="Vieira F.G."/>
            <person name="Vilella A.J."/>
            <person name="Villasante A."/>
            <person name="Walenz B."/>
            <person name="Wang J."/>
            <person name="Wasserman M."/>
            <person name="Watts T."/>
            <person name="Wilson D."/>
            <person name="Wilson R.K."/>
            <person name="Wing R.A."/>
            <person name="Wolfner M.F."/>
            <person name="Wong A."/>
            <person name="Wong G.K."/>
            <person name="Wu C.I."/>
            <person name="Wu G."/>
            <person name="Yamamoto D."/>
            <person name="Yang H.P."/>
            <person name="Yang S.P."/>
            <person name="Yorke J.A."/>
            <person name="Yoshida K."/>
            <person name="Zdobnov E."/>
            <person name="Zhang P."/>
            <person name="Zhang Y."/>
            <person name="Zimin A.V."/>
            <person name="Baldwin J."/>
            <person name="Abdouelleil A."/>
            <person name="Abdulkadir J."/>
            <person name="Abebe A."/>
            <person name="Abera B."/>
            <person name="Abreu J."/>
            <person name="Acer S.C."/>
            <person name="Aftuck L."/>
            <person name="Alexander A."/>
            <person name="An P."/>
            <person name="Anderson E."/>
            <person name="Anderson S."/>
            <person name="Arachi H."/>
            <person name="Azer M."/>
            <person name="Bachantsang P."/>
            <person name="Barry A."/>
            <person name="Bayul T."/>
            <person name="Berlin A."/>
            <person name="Bessette D."/>
            <person name="Bloom T."/>
            <person name="Blye J."/>
            <person name="Boguslavskiy L."/>
            <person name="Bonnet C."/>
            <person name="Boukhgalter B."/>
            <person name="Bourzgui I."/>
            <person name="Brown A."/>
            <person name="Cahill P."/>
            <person name="Channer S."/>
            <person name="Cheshatsang Y."/>
            <person name="Chuda L."/>
            <person name="Citroen M."/>
            <person name="Collymore A."/>
            <person name="Cooke P."/>
            <person name="Costello M."/>
            <person name="D'Aco K."/>
            <person name="Daza R."/>
            <person name="De Haan G."/>
            <person name="DeGray S."/>
            <person name="DeMaso C."/>
            <person name="Dhargay N."/>
            <person name="Dooley K."/>
            <person name="Dooley E."/>
            <person name="Doricent M."/>
            <person name="Dorje P."/>
            <person name="Dorjee K."/>
            <person name="Dupes A."/>
            <person name="Elong R."/>
            <person name="Falk J."/>
            <person name="Farina A."/>
            <person name="Faro S."/>
            <person name="Ferguson D."/>
            <person name="Fisher S."/>
            <person name="Foley C.D."/>
            <person name="Franke A."/>
            <person name="Friedrich D."/>
            <person name="Gadbois L."/>
            <person name="Gearin G."/>
            <person name="Gearin C.R."/>
            <person name="Giannoukos G."/>
            <person name="Goode T."/>
            <person name="Graham J."/>
            <person name="Grandbois E."/>
            <person name="Grewal S."/>
            <person name="Gyaltsen K."/>
            <person name="Hafez N."/>
            <person name="Hagos B."/>
            <person name="Hall J."/>
            <person name="Henson C."/>
            <person name="Hollinger A."/>
            <person name="Honan T."/>
            <person name="Huard M.D."/>
            <person name="Hughes L."/>
            <person name="Hurhula B."/>
            <person name="Husby M.E."/>
            <person name="Kamat A."/>
            <person name="Kanga B."/>
            <person name="Kashin S."/>
            <person name="Khazanovich D."/>
            <person name="Kisner P."/>
            <person name="Lance K."/>
            <person name="Lara M."/>
            <person name="Lee W."/>
            <person name="Lennon N."/>
            <person name="Letendre F."/>
            <person name="LeVine R."/>
            <person name="Lipovsky A."/>
            <person name="Liu X."/>
            <person name="Liu J."/>
            <person name="Liu S."/>
            <person name="Lokyitsang T."/>
            <person name="Lokyitsang Y."/>
            <person name="Lubonja R."/>
            <person name="Lui A."/>
            <person name="MacDonald P."/>
            <person name="Magnisalis V."/>
            <person name="Maru K."/>
            <person name="Matthews C."/>
            <person name="McCusker W."/>
            <person name="McDonough S."/>
            <person name="Mehta T."/>
            <person name="Meldrim J."/>
            <person name="Meneus L."/>
            <person name="Mihai O."/>
            <person name="Mihalev A."/>
            <person name="Mihova T."/>
            <person name="Mittelman R."/>
            <person name="Mlenga V."/>
            <person name="Montmayeur A."/>
            <person name="Mulrain L."/>
            <person name="Navidi A."/>
            <person name="Naylor J."/>
            <person name="Negash T."/>
            <person name="Nguyen T."/>
            <person name="Nguyen N."/>
            <person name="Nicol R."/>
            <person name="Norbu C."/>
            <person name="Norbu N."/>
            <person name="Novod N."/>
            <person name="O'Neill B."/>
            <person name="Osman S."/>
            <person name="Markiewicz E."/>
            <person name="Oyono O.L."/>
            <person name="Patti C."/>
            <person name="Phunkhang P."/>
            <person name="Pierre F."/>
            <person name="Priest M."/>
            <person name="Raghuraman S."/>
            <person name="Rege F."/>
            <person name="Reyes R."/>
            <person name="Rise C."/>
            <person name="Rogov P."/>
            <person name="Ross K."/>
            <person name="Ryan E."/>
            <person name="Settipalli S."/>
            <person name="Shea T."/>
            <person name="Sherpa N."/>
            <person name="Shi L."/>
            <person name="Shih D."/>
            <person name="Sparrow T."/>
            <person name="Spaulding J."/>
            <person name="Stalker J."/>
            <person name="Stange-Thomann N."/>
            <person name="Stavropoulos S."/>
            <person name="Stone C."/>
            <person name="Strader C."/>
            <person name="Tesfaye S."/>
            <person name="Thomson T."/>
            <person name="Thoulutsang Y."/>
            <person name="Thoulutsang D."/>
            <person name="Topham K."/>
            <person name="Topping I."/>
            <person name="Tsamla T."/>
            <person name="Vassiliev H."/>
            <person name="Vo A."/>
            <person name="Wangchuk T."/>
            <person name="Wangdi T."/>
            <person name="Weiand M."/>
            <person name="Wilkinson J."/>
            <person name="Wilson A."/>
            <person name="Yadav S."/>
            <person name="Young G."/>
            <person name="Yu Q."/>
            <person name="Zembek L."/>
            <person name="Zhong D."/>
            <person name="Zimmer A."/>
            <person name="Zwirko Z."/>
            <person name="Jaffe D.B."/>
            <person name="Alvarez P."/>
            <person name="Brockman W."/>
            <person name="Butler J."/>
            <person name="Chin C."/>
            <person name="Gnerre S."/>
            <person name="Grabherr M."/>
            <person name="Kleber M."/>
            <person name="Mauceli E."/>
            <person name="MacCallum I."/>
        </authorList>
    </citation>
    <scope>NUCLEOTIDE SEQUENCE [LARGE SCALE GENOMIC DNA]</scope>
    <source>
        <strain evidence="2">Tucson 15081-1352.22</strain>
    </source>
</reference>
<evidence type="ECO:0000313" key="1">
    <source>
        <dbReference type="EMBL" id="KRG03994.1"/>
    </source>
</evidence>
<dbReference type="Proteomes" id="UP000009192">
    <property type="component" value="Unassembled WGS sequence"/>
</dbReference>
<dbReference type="OrthoDB" id="7859583at2759"/>
<name>A0A0Q9XDY4_DROMO</name>
<dbReference type="KEGG" id="dmo:Dmoj_GI19842"/>
<organism evidence="1 2">
    <name type="scientific">Drosophila mojavensis</name>
    <name type="common">Fruit fly</name>
    <dbReference type="NCBI Taxonomy" id="7230"/>
    <lineage>
        <taxon>Eukaryota</taxon>
        <taxon>Metazoa</taxon>
        <taxon>Ecdysozoa</taxon>
        <taxon>Arthropoda</taxon>
        <taxon>Hexapoda</taxon>
        <taxon>Insecta</taxon>
        <taxon>Pterygota</taxon>
        <taxon>Neoptera</taxon>
        <taxon>Endopterygota</taxon>
        <taxon>Diptera</taxon>
        <taxon>Brachycera</taxon>
        <taxon>Muscomorpha</taxon>
        <taxon>Ephydroidea</taxon>
        <taxon>Drosophilidae</taxon>
        <taxon>Drosophila</taxon>
    </lineage>
</organism>
<dbReference type="PANTHER" id="PTHR20898:SF0">
    <property type="entry name" value="DAEDALUS ON 3-RELATED"/>
    <property type="match status" value="1"/>
</dbReference>
<dbReference type="EMBL" id="CH933808">
    <property type="protein sequence ID" value="KRG03994.1"/>
    <property type="molecule type" value="Genomic_DNA"/>
</dbReference>
<dbReference type="InterPro" id="IPR010512">
    <property type="entry name" value="DUF1091"/>
</dbReference>
<evidence type="ECO:0000313" key="2">
    <source>
        <dbReference type="Proteomes" id="UP000009192"/>
    </source>
</evidence>
<protein>
    <recommendedName>
        <fullName evidence="3">MD-2-related lipid-recognition domain-containing protein</fullName>
    </recommendedName>
</protein>
<dbReference type="AlphaFoldDB" id="A0A0Q9XDY4"/>
<evidence type="ECO:0008006" key="3">
    <source>
        <dbReference type="Google" id="ProtNLM"/>
    </source>
</evidence>
<dbReference type="SMART" id="SM00697">
    <property type="entry name" value="DM8"/>
    <property type="match status" value="1"/>
</dbReference>
<proteinExistence type="predicted"/>
<gene>
    <name evidence="1" type="primary">Dmoj\GI19842</name>
    <name evidence="1" type="ORF">Dmoj_GI19842</name>
</gene>